<dbReference type="EC" id="3.5.2.17" evidence="7"/>
<dbReference type="NCBIfam" id="TIGR02962">
    <property type="entry name" value="hdxy_isourate"/>
    <property type="match status" value="1"/>
</dbReference>
<dbReference type="InterPro" id="IPR023418">
    <property type="entry name" value="Thyroxine_BS"/>
</dbReference>
<dbReference type="PROSITE" id="PS00768">
    <property type="entry name" value="TRANSTHYRETIN_1"/>
    <property type="match status" value="1"/>
</dbReference>
<evidence type="ECO:0000256" key="7">
    <source>
        <dbReference type="RuleBase" id="RU361270"/>
    </source>
</evidence>
<dbReference type="InterPro" id="IPR023416">
    <property type="entry name" value="Transthyretin/HIU_hydrolase_d"/>
</dbReference>
<comment type="caution">
    <text evidence="9">The sequence shown here is derived from an EMBL/GenBank/DDBJ whole genome shotgun (WGS) entry which is preliminary data.</text>
</comment>
<dbReference type="Gene3D" id="2.60.40.180">
    <property type="entry name" value="Transthyretin/hydroxyisourate hydrolase domain"/>
    <property type="match status" value="1"/>
</dbReference>
<proteinExistence type="inferred from homology"/>
<evidence type="ECO:0000256" key="1">
    <source>
        <dbReference type="ARBA" id="ARBA00001043"/>
    </source>
</evidence>
<evidence type="ECO:0000259" key="8">
    <source>
        <dbReference type="Pfam" id="PF00576"/>
    </source>
</evidence>
<protein>
    <recommendedName>
        <fullName evidence="7">5-hydroxyisourate hydrolase</fullName>
        <shortName evidence="7">HIU hydrolase</shortName>
        <shortName evidence="7">HIUHase</shortName>
        <ecNumber evidence="7">3.5.2.17</ecNumber>
    </recommendedName>
</protein>
<dbReference type="Pfam" id="PF00576">
    <property type="entry name" value="Transthyretin"/>
    <property type="match status" value="1"/>
</dbReference>
<comment type="catalytic activity">
    <reaction evidence="1 7">
        <text>5-hydroxyisourate + H2O = 5-hydroxy-2-oxo-4-ureido-2,5-dihydro-1H-imidazole-5-carboxylate + H(+)</text>
        <dbReference type="Rhea" id="RHEA:23736"/>
        <dbReference type="ChEBI" id="CHEBI:15377"/>
        <dbReference type="ChEBI" id="CHEBI:15378"/>
        <dbReference type="ChEBI" id="CHEBI:18072"/>
        <dbReference type="ChEBI" id="CHEBI:58639"/>
        <dbReference type="EC" id="3.5.2.17"/>
    </reaction>
</comment>
<dbReference type="InterPro" id="IPR036817">
    <property type="entry name" value="Transthyretin/HIU_hydrolase_sf"/>
</dbReference>
<sequence length="107" mass="11176">MATLSTHVLDTALGRPARGVRVELTTLDGAPLGEGTTDEDGRVGSIGPALLPPGDYVLTFGTGAYHAATGQEGFYPSVPITFTIGADEHFHVPLLLNPFGYSTYRGS</sequence>
<feature type="domain" description="Transthyretin/hydroxyisourate hydrolase" evidence="8">
    <location>
        <begin position="4"/>
        <end position="106"/>
    </location>
</feature>
<dbReference type="InterPro" id="IPR000895">
    <property type="entry name" value="Transthyretin/HIU_hydrolase"/>
</dbReference>
<dbReference type="GO" id="GO:0016787">
    <property type="term" value="F:hydrolase activity"/>
    <property type="evidence" value="ECO:0007669"/>
    <property type="project" value="UniProtKB-KW"/>
</dbReference>
<dbReference type="Proteomes" id="UP000662111">
    <property type="component" value="Unassembled WGS sequence"/>
</dbReference>
<dbReference type="PRINTS" id="PR00189">
    <property type="entry name" value="TRNSTHYRETIN"/>
</dbReference>
<organism evidence="9 10">
    <name type="scientific">Ornithinimicrobium pekingense</name>
    <dbReference type="NCBI Taxonomy" id="384677"/>
    <lineage>
        <taxon>Bacteria</taxon>
        <taxon>Bacillati</taxon>
        <taxon>Actinomycetota</taxon>
        <taxon>Actinomycetes</taxon>
        <taxon>Micrococcales</taxon>
        <taxon>Ornithinimicrobiaceae</taxon>
        <taxon>Ornithinimicrobium</taxon>
    </lineage>
</organism>
<dbReference type="CDD" id="cd05822">
    <property type="entry name" value="TLP_HIUase"/>
    <property type="match status" value="1"/>
</dbReference>
<keyword evidence="6 7" id="KW-0378">Hydrolase</keyword>
<comment type="function">
    <text evidence="2">Catalyzes the hydrolysis of 5-hydroxyisourate (HIU) to 2-oxo-4-hydroxy-4-carboxy-5-ureidoimidazoline (OHCU).</text>
</comment>
<keyword evidence="10" id="KW-1185">Reference proteome</keyword>
<dbReference type="PANTHER" id="PTHR10395:SF7">
    <property type="entry name" value="5-HYDROXYISOURATE HYDROLASE"/>
    <property type="match status" value="1"/>
</dbReference>
<dbReference type="SUPFAM" id="SSF49472">
    <property type="entry name" value="Transthyretin (synonym: prealbumin)"/>
    <property type="match status" value="1"/>
</dbReference>
<keyword evidence="5 7" id="KW-0659">Purine metabolism</keyword>
<evidence type="ECO:0000256" key="5">
    <source>
        <dbReference type="ARBA" id="ARBA00022631"/>
    </source>
</evidence>
<dbReference type="EMBL" id="BMLB01000003">
    <property type="protein sequence ID" value="GGK69945.1"/>
    <property type="molecule type" value="Genomic_DNA"/>
</dbReference>
<dbReference type="InterPro" id="IPR014306">
    <property type="entry name" value="Hydroxyisourate_hydrolase"/>
</dbReference>
<name>A0ABQ2FAK0_9MICO</name>
<evidence type="ECO:0000256" key="6">
    <source>
        <dbReference type="ARBA" id="ARBA00022801"/>
    </source>
</evidence>
<evidence type="ECO:0000256" key="4">
    <source>
        <dbReference type="ARBA" id="ARBA00011881"/>
    </source>
</evidence>
<comment type="similarity">
    <text evidence="3 7">Belongs to the transthyretin family. 5-hydroxyisourate hydrolase subfamily.</text>
</comment>
<accession>A0ABQ2FAK0</accession>
<dbReference type="RefSeq" id="WP_022921348.1">
    <property type="nucleotide sequence ID" value="NZ_BMLB01000003.1"/>
</dbReference>
<evidence type="ECO:0000313" key="9">
    <source>
        <dbReference type="EMBL" id="GGK69945.1"/>
    </source>
</evidence>
<reference evidence="10" key="1">
    <citation type="journal article" date="2019" name="Int. J. Syst. Evol. Microbiol.">
        <title>The Global Catalogue of Microorganisms (GCM) 10K type strain sequencing project: providing services to taxonomists for standard genome sequencing and annotation.</title>
        <authorList>
            <consortium name="The Broad Institute Genomics Platform"/>
            <consortium name="The Broad Institute Genome Sequencing Center for Infectious Disease"/>
            <person name="Wu L."/>
            <person name="Ma J."/>
        </authorList>
    </citation>
    <scope>NUCLEOTIDE SEQUENCE [LARGE SCALE GENOMIC DNA]</scope>
    <source>
        <strain evidence="10">CGMCC 1.5362</strain>
    </source>
</reference>
<evidence type="ECO:0000256" key="2">
    <source>
        <dbReference type="ARBA" id="ARBA00002704"/>
    </source>
</evidence>
<comment type="subunit">
    <text evidence="4 7">Homotetramer.</text>
</comment>
<gene>
    <name evidence="9" type="ORF">GCM10011509_17970</name>
</gene>
<dbReference type="PANTHER" id="PTHR10395">
    <property type="entry name" value="URICASE AND TRANSTHYRETIN-RELATED"/>
    <property type="match status" value="1"/>
</dbReference>
<evidence type="ECO:0000256" key="3">
    <source>
        <dbReference type="ARBA" id="ARBA00009850"/>
    </source>
</evidence>
<evidence type="ECO:0000313" key="10">
    <source>
        <dbReference type="Proteomes" id="UP000662111"/>
    </source>
</evidence>